<evidence type="ECO:0000256" key="1">
    <source>
        <dbReference type="SAM" id="SignalP"/>
    </source>
</evidence>
<keyword evidence="3" id="KW-1185">Reference proteome</keyword>
<reference evidence="2 3" key="1">
    <citation type="submission" date="2015-11" db="EMBL/GenBank/DDBJ databases">
        <title>Description and complete genome sequence of a novel strain predominating in hypersaline microbial mats and representing a new family of the Bacteriodetes phylum.</title>
        <authorList>
            <person name="Spring S."/>
            <person name="Bunk B."/>
            <person name="Sproer C."/>
            <person name="Klenk H.-P."/>
        </authorList>
    </citation>
    <scope>NUCLEOTIDE SEQUENCE [LARGE SCALE GENOMIC DNA]</scope>
    <source>
        <strain evidence="2 3">L21-Spi-D4</strain>
    </source>
</reference>
<dbReference type="KEGG" id="blq:L21SP5_01720"/>
<evidence type="ECO:0000313" key="3">
    <source>
        <dbReference type="Proteomes" id="UP000064893"/>
    </source>
</evidence>
<gene>
    <name evidence="2" type="ORF">L21SP5_01720</name>
</gene>
<dbReference type="EMBL" id="CP013118">
    <property type="protein sequence ID" value="ALO15362.1"/>
    <property type="molecule type" value="Genomic_DNA"/>
</dbReference>
<evidence type="ECO:0000313" key="2">
    <source>
        <dbReference type="EMBL" id="ALO15362.1"/>
    </source>
</evidence>
<proteinExistence type="predicted"/>
<name>A0A0S2HZD8_9BACT</name>
<keyword evidence="1" id="KW-0732">Signal</keyword>
<sequence length="74" mass="8247" precursor="true">MKKIKELILIVTIFLGATFALFATQDDGSADNALSDDDPNVTCRCTWFGDNCSAGGWGFICTPYQECWHYSRNC</sequence>
<feature type="chain" id="PRO_5006599289" evidence="1">
    <location>
        <begin position="23"/>
        <end position="74"/>
    </location>
</feature>
<dbReference type="Proteomes" id="UP000064893">
    <property type="component" value="Chromosome"/>
</dbReference>
<protein>
    <submittedName>
        <fullName evidence="2">Uncharacterized protein</fullName>
    </submittedName>
</protein>
<organism evidence="2 3">
    <name type="scientific">Salinivirga cyanobacteriivorans</name>
    <dbReference type="NCBI Taxonomy" id="1307839"/>
    <lineage>
        <taxon>Bacteria</taxon>
        <taxon>Pseudomonadati</taxon>
        <taxon>Bacteroidota</taxon>
        <taxon>Bacteroidia</taxon>
        <taxon>Bacteroidales</taxon>
        <taxon>Salinivirgaceae</taxon>
        <taxon>Salinivirga</taxon>
    </lineage>
</organism>
<feature type="signal peptide" evidence="1">
    <location>
        <begin position="1"/>
        <end position="22"/>
    </location>
</feature>
<dbReference type="STRING" id="1307839.L21SP5_01720"/>
<dbReference type="AlphaFoldDB" id="A0A0S2HZD8"/>
<dbReference type="RefSeq" id="WP_057952828.1">
    <property type="nucleotide sequence ID" value="NZ_CP013118.1"/>
</dbReference>
<accession>A0A0S2HZD8</accession>